<dbReference type="Pfam" id="PF03232">
    <property type="entry name" value="COQ7"/>
    <property type="match status" value="1"/>
</dbReference>
<evidence type="ECO:0008006" key="11">
    <source>
        <dbReference type="Google" id="ProtNLM"/>
    </source>
</evidence>
<keyword evidence="10" id="KW-1185">Reference proteome</keyword>
<keyword evidence="5" id="KW-0408">Iron</keyword>
<evidence type="ECO:0000256" key="2">
    <source>
        <dbReference type="ARBA" id="ARBA00022688"/>
    </source>
</evidence>
<evidence type="ECO:0000313" key="10">
    <source>
        <dbReference type="Proteomes" id="UP000076643"/>
    </source>
</evidence>
<dbReference type="PANTHER" id="PTHR11237:SF4">
    <property type="entry name" value="5-DEMETHOXYUBIQUINONE HYDROXYLASE, MITOCHONDRIAL"/>
    <property type="match status" value="1"/>
</dbReference>
<dbReference type="CDD" id="cd01042">
    <property type="entry name" value="DMQH"/>
    <property type="match status" value="1"/>
</dbReference>
<name>A0A166YQD7_9GAMM</name>
<evidence type="ECO:0000256" key="1">
    <source>
        <dbReference type="ARBA" id="ARBA00004749"/>
    </source>
</evidence>
<dbReference type="GO" id="GO:0006744">
    <property type="term" value="P:ubiquinone biosynthetic process"/>
    <property type="evidence" value="ECO:0007669"/>
    <property type="project" value="UniProtKB-KW"/>
</dbReference>
<keyword evidence="8" id="KW-1133">Transmembrane helix</keyword>
<evidence type="ECO:0000256" key="7">
    <source>
        <dbReference type="ARBA" id="ARBA00023136"/>
    </source>
</evidence>
<organism evidence="9 10">
    <name type="scientific">Pseudoalteromonas luteoviolacea DSM 6061</name>
    <dbReference type="NCBI Taxonomy" id="1365250"/>
    <lineage>
        <taxon>Bacteria</taxon>
        <taxon>Pseudomonadati</taxon>
        <taxon>Pseudomonadota</taxon>
        <taxon>Gammaproteobacteria</taxon>
        <taxon>Alteromonadales</taxon>
        <taxon>Pseudoalteromonadaceae</taxon>
        <taxon>Pseudoalteromonas</taxon>
    </lineage>
</organism>
<evidence type="ECO:0000256" key="5">
    <source>
        <dbReference type="ARBA" id="ARBA00023004"/>
    </source>
</evidence>
<evidence type="ECO:0000256" key="4">
    <source>
        <dbReference type="ARBA" id="ARBA00023002"/>
    </source>
</evidence>
<evidence type="ECO:0000256" key="8">
    <source>
        <dbReference type="SAM" id="Phobius"/>
    </source>
</evidence>
<dbReference type="PANTHER" id="PTHR11237">
    <property type="entry name" value="COENZYME Q10 BIOSYNTHESIS PROTEIN 7"/>
    <property type="match status" value="1"/>
</dbReference>
<evidence type="ECO:0000313" key="9">
    <source>
        <dbReference type="EMBL" id="KZN43263.1"/>
    </source>
</evidence>
<reference evidence="9 10" key="1">
    <citation type="submission" date="2013-07" db="EMBL/GenBank/DDBJ databases">
        <title>Comparative Genomic and Metabolomic Analysis of Twelve Strains of Pseudoalteromonas luteoviolacea.</title>
        <authorList>
            <person name="Vynne N.G."/>
            <person name="Mansson M."/>
            <person name="Gram L."/>
        </authorList>
    </citation>
    <scope>NUCLEOTIDE SEQUENCE [LARGE SCALE GENOMIC DNA]</scope>
    <source>
        <strain evidence="9 10">DSM 6061</strain>
    </source>
</reference>
<protein>
    <recommendedName>
        <fullName evidence="11">Ubiquinone biosynthesis protein UbiB</fullName>
    </recommendedName>
</protein>
<dbReference type="InterPro" id="IPR011566">
    <property type="entry name" value="Ubq_synth_Coq7"/>
</dbReference>
<comment type="caution">
    <text evidence="9">The sequence shown here is derived from an EMBL/GenBank/DDBJ whole genome shotgun (WGS) entry which is preliminary data.</text>
</comment>
<gene>
    <name evidence="9" type="ORF">N475_09170</name>
</gene>
<dbReference type="PATRIC" id="fig|1365250.3.peg.813"/>
<evidence type="ECO:0000256" key="6">
    <source>
        <dbReference type="ARBA" id="ARBA00023033"/>
    </source>
</evidence>
<keyword evidence="8" id="KW-0812">Transmembrane</keyword>
<dbReference type="InterPro" id="IPR009078">
    <property type="entry name" value="Ferritin-like_SF"/>
</dbReference>
<keyword evidence="7 8" id="KW-0472">Membrane</keyword>
<feature type="transmembrane region" description="Helical" evidence="8">
    <location>
        <begin position="69"/>
        <end position="88"/>
    </location>
</feature>
<keyword evidence="6" id="KW-0503">Monooxygenase</keyword>
<keyword evidence="4" id="KW-0560">Oxidoreductase</keyword>
<dbReference type="GO" id="GO:0008682">
    <property type="term" value="F:3-demethoxyubiquinol 3-hydroxylase activity"/>
    <property type="evidence" value="ECO:0007669"/>
    <property type="project" value="TreeGrafter"/>
</dbReference>
<dbReference type="AlphaFoldDB" id="A0A166YQD7"/>
<dbReference type="Proteomes" id="UP000076643">
    <property type="component" value="Unassembled WGS sequence"/>
</dbReference>
<keyword evidence="2" id="KW-0831">Ubiquinone biosynthesis</keyword>
<dbReference type="GO" id="GO:0046872">
    <property type="term" value="F:metal ion binding"/>
    <property type="evidence" value="ECO:0007669"/>
    <property type="project" value="UniProtKB-KW"/>
</dbReference>
<evidence type="ECO:0000256" key="3">
    <source>
        <dbReference type="ARBA" id="ARBA00022723"/>
    </source>
</evidence>
<dbReference type="SUPFAM" id="SSF47240">
    <property type="entry name" value="Ferritin-like"/>
    <property type="match status" value="1"/>
</dbReference>
<comment type="pathway">
    <text evidence="1">Cofactor biosynthesis; ubiquinone biosynthesis.</text>
</comment>
<keyword evidence="3" id="KW-0479">Metal-binding</keyword>
<sequence>MPTKEVQRIIRVDHAGERGAICIYRAQRFIAQLFYRDLVKHLDEMLAHEKVHFDTFNTWLRVNHVRHCYALWLWSLGGYLLGGITALMGKKAIWVCTQAVESTVLHHLDWQLEYLEVHDQSAFQAVISIKKDEEEHLNLGVNLGSNSIIYLPIRLVVKSSTKFAIWLSTKL</sequence>
<dbReference type="EMBL" id="AUYB01000080">
    <property type="protein sequence ID" value="KZN43263.1"/>
    <property type="molecule type" value="Genomic_DNA"/>
</dbReference>
<dbReference type="RefSeq" id="WP_063358970.1">
    <property type="nucleotide sequence ID" value="NZ_AQHB01000019.1"/>
</dbReference>
<proteinExistence type="predicted"/>
<accession>A0A166YQD7</accession>